<accession>A0A7W5PBF8</accession>
<dbReference type="InterPro" id="IPR018389">
    <property type="entry name" value="DctP_fam"/>
</dbReference>
<dbReference type="NCBIfam" id="NF037995">
    <property type="entry name" value="TRAP_S1"/>
    <property type="match status" value="1"/>
</dbReference>
<dbReference type="CDD" id="cd13602">
    <property type="entry name" value="PBP2_TRAP_BpDctp6_7"/>
    <property type="match status" value="1"/>
</dbReference>
<proteinExistence type="predicted"/>
<dbReference type="InterPro" id="IPR038404">
    <property type="entry name" value="TRAP_DctP_sf"/>
</dbReference>
<reference evidence="3 4" key="1">
    <citation type="submission" date="2020-08" db="EMBL/GenBank/DDBJ databases">
        <title>Genomic Encyclopedia of Archaeal and Bacterial Type Strains, Phase II (KMG-II): from individual species to whole genera.</title>
        <authorList>
            <person name="Goeker M."/>
        </authorList>
    </citation>
    <scope>NUCLEOTIDE SEQUENCE [LARGE SCALE GENOMIC DNA]</scope>
    <source>
        <strain evidence="3 4">5AG</strain>
    </source>
</reference>
<comment type="caution">
    <text evidence="3">The sequence shown here is derived from an EMBL/GenBank/DDBJ whole genome shotgun (WGS) entry which is preliminary data.</text>
</comment>
<feature type="chain" id="PRO_5030795090" evidence="2">
    <location>
        <begin position="26"/>
        <end position="329"/>
    </location>
</feature>
<sequence>MMTPRPFKPLLVTLSCLAVSGTALAAEWNMATPYGDASFHTQNVKQFAEDVAEATDGALRINVHSGGSLVAHGEIKPSVRRGTIEAGEVFLSILSNEDPIFEIDTLPGVAGSYEEAMALWEATRPMITELFAEEGLVPLYAVAWPAQGIYTRDALEDPEQFEGLRVRAPNINTQRFVQNLGGNPTETEESDIPTAFSTGRVDAMITSSATGNAMTAWDYISHYTDANLWLPKNIVFINKRAFDRLDEATQEALLEAAERAETRGWQMSRDNNETSLQALQDNGVTVSTPNDEVAAALQAAGDQLFEDWQARASEPALELLETYRAGLEE</sequence>
<evidence type="ECO:0000313" key="4">
    <source>
        <dbReference type="Proteomes" id="UP000553442"/>
    </source>
</evidence>
<dbReference type="EMBL" id="JACHZF010000011">
    <property type="protein sequence ID" value="MBB3330906.1"/>
    <property type="molecule type" value="Genomic_DNA"/>
</dbReference>
<dbReference type="GO" id="GO:0055085">
    <property type="term" value="P:transmembrane transport"/>
    <property type="evidence" value="ECO:0007669"/>
    <property type="project" value="InterPro"/>
</dbReference>
<dbReference type="Gene3D" id="3.40.190.170">
    <property type="entry name" value="Bacterial extracellular solute-binding protein, family 7"/>
    <property type="match status" value="1"/>
</dbReference>
<organism evidence="3 4">
    <name type="scientific">Halomonas campaniensis</name>
    <dbReference type="NCBI Taxonomy" id="213554"/>
    <lineage>
        <taxon>Bacteria</taxon>
        <taxon>Pseudomonadati</taxon>
        <taxon>Pseudomonadota</taxon>
        <taxon>Gammaproteobacteria</taxon>
        <taxon>Oceanospirillales</taxon>
        <taxon>Halomonadaceae</taxon>
        <taxon>Halomonas</taxon>
    </lineage>
</organism>
<evidence type="ECO:0000313" key="3">
    <source>
        <dbReference type="EMBL" id="MBB3330906.1"/>
    </source>
</evidence>
<keyword evidence="4" id="KW-1185">Reference proteome</keyword>
<keyword evidence="1 2" id="KW-0732">Signal</keyword>
<dbReference type="Pfam" id="PF03480">
    <property type="entry name" value="DctP"/>
    <property type="match status" value="1"/>
</dbReference>
<protein>
    <submittedName>
        <fullName evidence="3">TRAP-type C4-dicarboxylate transport system substrate-binding protein</fullName>
    </submittedName>
</protein>
<dbReference type="PANTHER" id="PTHR33376:SF4">
    <property type="entry name" value="SIALIC ACID-BINDING PERIPLASMIC PROTEIN SIAP"/>
    <property type="match status" value="1"/>
</dbReference>
<dbReference type="PANTHER" id="PTHR33376">
    <property type="match status" value="1"/>
</dbReference>
<dbReference type="AlphaFoldDB" id="A0A7W5PBF8"/>
<feature type="signal peptide" evidence="2">
    <location>
        <begin position="1"/>
        <end position="25"/>
    </location>
</feature>
<dbReference type="Proteomes" id="UP000553442">
    <property type="component" value="Unassembled WGS sequence"/>
</dbReference>
<name>A0A7W5PBF8_9GAMM</name>
<gene>
    <name evidence="3" type="ORF">BDK63_001781</name>
</gene>
<evidence type="ECO:0000256" key="2">
    <source>
        <dbReference type="SAM" id="SignalP"/>
    </source>
</evidence>
<evidence type="ECO:0000256" key="1">
    <source>
        <dbReference type="ARBA" id="ARBA00022729"/>
    </source>
</evidence>